<feature type="transmembrane region" description="Helical" evidence="1">
    <location>
        <begin position="6"/>
        <end position="28"/>
    </location>
</feature>
<accession>A0A2P5Z1M0</accession>
<dbReference type="AlphaFoldDB" id="A0A2P5Z1M0"/>
<name>A0A2P5Z1M0_9XANT</name>
<evidence type="ECO:0000313" key="3">
    <source>
        <dbReference type="Proteomes" id="UP000247346"/>
    </source>
</evidence>
<proteinExistence type="predicted"/>
<organism evidence="2 3">
    <name type="scientific">Xanthomonas sacchari</name>
    <dbReference type="NCBI Taxonomy" id="56458"/>
    <lineage>
        <taxon>Bacteria</taxon>
        <taxon>Pseudomonadati</taxon>
        <taxon>Pseudomonadota</taxon>
        <taxon>Gammaproteobacteria</taxon>
        <taxon>Lysobacterales</taxon>
        <taxon>Lysobacteraceae</taxon>
        <taxon>Xanthomonas</taxon>
    </lineage>
</organism>
<keyword evidence="1" id="KW-0472">Membrane</keyword>
<gene>
    <name evidence="2" type="ORF">XsacCFBP4641_14390</name>
</gene>
<dbReference type="RefSeq" id="WP_010342414.1">
    <property type="nucleotide sequence ID" value="NZ_CP132343.1"/>
</dbReference>
<dbReference type="Proteomes" id="UP000247346">
    <property type="component" value="Unassembled WGS sequence"/>
</dbReference>
<dbReference type="EMBL" id="MDEK01000013">
    <property type="protein sequence ID" value="PPU81416.1"/>
    <property type="molecule type" value="Genomic_DNA"/>
</dbReference>
<dbReference type="OrthoDB" id="6028417at2"/>
<comment type="caution">
    <text evidence="2">The sequence shown here is derived from an EMBL/GenBank/DDBJ whole genome shotgun (WGS) entry which is preliminary data.</text>
</comment>
<keyword evidence="1" id="KW-1133">Transmembrane helix</keyword>
<keyword evidence="1" id="KW-0812">Transmembrane</keyword>
<evidence type="ECO:0000313" key="2">
    <source>
        <dbReference type="EMBL" id="PPU81416.1"/>
    </source>
</evidence>
<sequence>MTWLPYVVAGVITVVFLGSAALSIGALYRLGRNQVTALLEASFREQAFPGEHGPLRGSDLTVVKRSKQTIEGSYSHVYSIAPGAALQTADAFWYCVGPGPSWFLAIPVVTSGFGEAQVRWIVRPMTEGRMRVALQFDRKATRLAFGTRPAAR</sequence>
<dbReference type="STRING" id="56458.SB85_15525"/>
<protein>
    <submittedName>
        <fullName evidence="2">Uncharacterized protein</fullName>
    </submittedName>
</protein>
<reference evidence="2 3" key="1">
    <citation type="submission" date="2016-08" db="EMBL/GenBank/DDBJ databases">
        <authorList>
            <person name="Seilhamer J.J."/>
        </authorList>
    </citation>
    <scope>NUCLEOTIDE SEQUENCE [LARGE SCALE GENOMIC DNA]</scope>
    <source>
        <strain evidence="2 3">CFBP4641</strain>
    </source>
</reference>
<evidence type="ECO:0000256" key="1">
    <source>
        <dbReference type="SAM" id="Phobius"/>
    </source>
</evidence>
<dbReference type="GeneID" id="93880712"/>